<dbReference type="AlphaFoldDB" id="A0A5B7I329"/>
<evidence type="ECO:0000256" key="1">
    <source>
        <dbReference type="SAM" id="SignalP"/>
    </source>
</evidence>
<name>A0A5B7I329_PORTR</name>
<evidence type="ECO:0000313" key="2">
    <source>
        <dbReference type="EMBL" id="MPC78970.1"/>
    </source>
</evidence>
<evidence type="ECO:0000313" key="3">
    <source>
        <dbReference type="Proteomes" id="UP000324222"/>
    </source>
</evidence>
<accession>A0A5B7I329</accession>
<organism evidence="2 3">
    <name type="scientific">Portunus trituberculatus</name>
    <name type="common">Swimming crab</name>
    <name type="synonym">Neptunus trituberculatus</name>
    <dbReference type="NCBI Taxonomy" id="210409"/>
    <lineage>
        <taxon>Eukaryota</taxon>
        <taxon>Metazoa</taxon>
        <taxon>Ecdysozoa</taxon>
        <taxon>Arthropoda</taxon>
        <taxon>Crustacea</taxon>
        <taxon>Multicrustacea</taxon>
        <taxon>Malacostraca</taxon>
        <taxon>Eumalacostraca</taxon>
        <taxon>Eucarida</taxon>
        <taxon>Decapoda</taxon>
        <taxon>Pleocyemata</taxon>
        <taxon>Brachyura</taxon>
        <taxon>Eubrachyura</taxon>
        <taxon>Portunoidea</taxon>
        <taxon>Portunidae</taxon>
        <taxon>Portuninae</taxon>
        <taxon>Portunus</taxon>
    </lineage>
</organism>
<feature type="chain" id="PRO_5023132555" evidence="1">
    <location>
        <begin position="44"/>
        <end position="62"/>
    </location>
</feature>
<sequence length="62" mass="6940">MCPRPYAYFPLPPPLVLFPPTLWISTRGRLLLLLLLAPPLARPQSLTGCQRLNLPHLSPRGV</sequence>
<keyword evidence="3" id="KW-1185">Reference proteome</keyword>
<gene>
    <name evidence="2" type="ORF">E2C01_073480</name>
</gene>
<protein>
    <submittedName>
        <fullName evidence="2">Uncharacterized protein</fullName>
    </submittedName>
</protein>
<dbReference type="Proteomes" id="UP000324222">
    <property type="component" value="Unassembled WGS sequence"/>
</dbReference>
<proteinExistence type="predicted"/>
<dbReference type="EMBL" id="VSRR010049850">
    <property type="protein sequence ID" value="MPC78970.1"/>
    <property type="molecule type" value="Genomic_DNA"/>
</dbReference>
<comment type="caution">
    <text evidence="2">The sequence shown here is derived from an EMBL/GenBank/DDBJ whole genome shotgun (WGS) entry which is preliminary data.</text>
</comment>
<feature type="signal peptide" evidence="1">
    <location>
        <begin position="1"/>
        <end position="43"/>
    </location>
</feature>
<reference evidence="2 3" key="1">
    <citation type="submission" date="2019-05" db="EMBL/GenBank/DDBJ databases">
        <title>Another draft genome of Portunus trituberculatus and its Hox gene families provides insights of decapod evolution.</title>
        <authorList>
            <person name="Jeong J.-H."/>
            <person name="Song I."/>
            <person name="Kim S."/>
            <person name="Choi T."/>
            <person name="Kim D."/>
            <person name="Ryu S."/>
            <person name="Kim W."/>
        </authorList>
    </citation>
    <scope>NUCLEOTIDE SEQUENCE [LARGE SCALE GENOMIC DNA]</scope>
    <source>
        <tissue evidence="2">Muscle</tissue>
    </source>
</reference>
<keyword evidence="1" id="KW-0732">Signal</keyword>